<evidence type="ECO:0000313" key="1">
    <source>
        <dbReference type="EMBL" id="MCE7510763.1"/>
    </source>
</evidence>
<dbReference type="Proteomes" id="UP001107961">
    <property type="component" value="Unassembled WGS sequence"/>
</dbReference>
<keyword evidence="2" id="KW-1185">Reference proteome</keyword>
<gene>
    <name evidence="1" type="ORF">LZG35_19165</name>
</gene>
<reference evidence="1" key="1">
    <citation type="submission" date="2022-01" db="EMBL/GenBank/DDBJ databases">
        <authorList>
            <person name="Karlyshev A.V."/>
            <person name="Jaspars M."/>
        </authorList>
    </citation>
    <scope>NUCLEOTIDE SEQUENCE</scope>
    <source>
        <strain evidence="1">AGSA3-2</strain>
    </source>
</reference>
<dbReference type="Pfam" id="PF02566">
    <property type="entry name" value="OsmC"/>
    <property type="match status" value="1"/>
</dbReference>
<sequence>MTEYTASVAWHLPPGADFQYETFPRDHEWTFAGGEVVQASASPDYYGCHSRVNPDEAVIAATSSCHMLTFLSIAAKKKLRVLSYVDRPQGVVDKNAEGRMSITEVVLHPKVVFEGEEVDEATLSSLHESAHRNCFVANSLKASVSVRPEK</sequence>
<dbReference type="InterPro" id="IPR015946">
    <property type="entry name" value="KH_dom-like_a/b"/>
</dbReference>
<dbReference type="SUPFAM" id="SSF82784">
    <property type="entry name" value="OsmC-like"/>
    <property type="match status" value="1"/>
</dbReference>
<proteinExistence type="predicted"/>
<dbReference type="KEGG" id="axe:P40_00480"/>
<dbReference type="RefSeq" id="WP_022997224.1">
    <property type="nucleotide sequence ID" value="NZ_CBDDTQ010000003.1"/>
</dbReference>
<protein>
    <submittedName>
        <fullName evidence="1">OsmC family protein</fullName>
    </submittedName>
</protein>
<name>A0A9Q3ZEG6_9GAMM</name>
<comment type="caution">
    <text evidence="1">The sequence shown here is derived from an EMBL/GenBank/DDBJ whole genome shotgun (WGS) entry which is preliminary data.</text>
</comment>
<evidence type="ECO:0000313" key="2">
    <source>
        <dbReference type="Proteomes" id="UP001107961"/>
    </source>
</evidence>
<dbReference type="PANTHER" id="PTHR42830">
    <property type="entry name" value="OSMOTICALLY INDUCIBLE FAMILY PROTEIN"/>
    <property type="match status" value="1"/>
</dbReference>
<dbReference type="InterPro" id="IPR003718">
    <property type="entry name" value="OsmC/Ohr_fam"/>
</dbReference>
<organism evidence="1 2">
    <name type="scientific">Alloalcanivorax xenomutans</name>
    <dbReference type="NCBI Taxonomy" id="1094342"/>
    <lineage>
        <taxon>Bacteria</taxon>
        <taxon>Pseudomonadati</taxon>
        <taxon>Pseudomonadota</taxon>
        <taxon>Gammaproteobacteria</taxon>
        <taxon>Oceanospirillales</taxon>
        <taxon>Alcanivoracaceae</taxon>
        <taxon>Alloalcanivorax</taxon>
    </lineage>
</organism>
<dbReference type="Gene3D" id="3.30.300.20">
    <property type="match status" value="1"/>
</dbReference>
<dbReference type="InterPro" id="IPR036102">
    <property type="entry name" value="OsmC/Ohrsf"/>
</dbReference>
<dbReference type="GeneID" id="94684849"/>
<dbReference type="EMBL" id="JAJVKT010000029">
    <property type="protein sequence ID" value="MCE7510763.1"/>
    <property type="molecule type" value="Genomic_DNA"/>
</dbReference>
<dbReference type="InterPro" id="IPR052707">
    <property type="entry name" value="OsmC_Ohr_Peroxiredoxin"/>
</dbReference>
<dbReference type="PANTHER" id="PTHR42830:SF2">
    <property type="entry name" value="OSMC_OHR FAMILY PROTEIN"/>
    <property type="match status" value="1"/>
</dbReference>
<dbReference type="AlphaFoldDB" id="A0A9Q3ZEG6"/>
<accession>A0A9Q3ZEG6</accession>